<evidence type="ECO:0000256" key="6">
    <source>
        <dbReference type="ARBA" id="ARBA00023063"/>
    </source>
</evidence>
<feature type="transmembrane region" description="Helical" evidence="8">
    <location>
        <begin position="257"/>
        <end position="278"/>
    </location>
</feature>
<organism evidence="10 11">
    <name type="scientific">Mesobacillus maritimus</name>
    <dbReference type="NCBI Taxonomy" id="1643336"/>
    <lineage>
        <taxon>Bacteria</taxon>
        <taxon>Bacillati</taxon>
        <taxon>Bacillota</taxon>
        <taxon>Bacilli</taxon>
        <taxon>Bacillales</taxon>
        <taxon>Bacillaceae</taxon>
        <taxon>Mesobacillus</taxon>
    </lineage>
</organism>
<dbReference type="PROSITE" id="PS50850">
    <property type="entry name" value="MFS"/>
    <property type="match status" value="1"/>
</dbReference>
<dbReference type="Gene3D" id="1.20.1250.20">
    <property type="entry name" value="MFS general substrate transporter like domains"/>
    <property type="match status" value="1"/>
</dbReference>
<evidence type="ECO:0000256" key="2">
    <source>
        <dbReference type="ARBA" id="ARBA00008432"/>
    </source>
</evidence>
<feature type="transmembrane region" description="Helical" evidence="8">
    <location>
        <begin position="385"/>
        <end position="408"/>
    </location>
</feature>
<feature type="transmembrane region" description="Helical" evidence="8">
    <location>
        <begin position="103"/>
        <end position="123"/>
    </location>
</feature>
<feature type="transmembrane region" description="Helical" evidence="8">
    <location>
        <begin position="129"/>
        <end position="151"/>
    </location>
</feature>
<comment type="similarity">
    <text evidence="2">Belongs to the major facilitator superfamily. Nitrate/nitrite porter (TC 2.A.1.8) family.</text>
</comment>
<feature type="transmembrane region" description="Helical" evidence="8">
    <location>
        <begin position="37"/>
        <end position="61"/>
    </location>
</feature>
<dbReference type="Pfam" id="PF07690">
    <property type="entry name" value="MFS_1"/>
    <property type="match status" value="1"/>
</dbReference>
<accession>A0ABS7K8Y2</accession>
<feature type="transmembrane region" description="Helical" evidence="8">
    <location>
        <begin position="218"/>
        <end position="236"/>
    </location>
</feature>
<evidence type="ECO:0000256" key="1">
    <source>
        <dbReference type="ARBA" id="ARBA00004651"/>
    </source>
</evidence>
<keyword evidence="6" id="KW-0534">Nitrate assimilation</keyword>
<feature type="transmembrane region" description="Helical" evidence="8">
    <location>
        <begin position="414"/>
        <end position="436"/>
    </location>
</feature>
<sequence length="449" mass="48482">MFVINCGGVVVNQTNYWNPNDAPFWESKGKRIANRNLWISICNLLTAFSVWQIWSILSLQLIDAGFNYSTDQVYMLTAIPALTGAMVRFFYSIGVTYLGGKTWTFLSSIILLVPVLGVGWALTNTNTPYSIMVILAALCGLGGGNFASSMASIGTFFPRERQGAALGINGGLGNLGVSLAQFIIPIVITIPIFGVLGGAPQTIDTGNGTMSVWLQNGAFIWAIPIVVFSLLALFGMDNLPLEKPKLSSQLKVFQRKHMYLMTILYIMSFGSFIGYSAAFPLLLKGEFPHISTIQLVFLGPLLGAIGRPVGGYLADKFGGAKVSLLDVCIMVIGILGIIFFVQEGTKSFLGFFLSFLLLFASGGIANGSIFTMFPIIFGPMESPAAIGLASAIGAFGGFFIPSIFGWSIEATGNVSLALSIFVVYYVLCAVVIWYYYSRKNAEIQVDLKK</sequence>
<keyword evidence="7 8" id="KW-0472">Membrane</keyword>
<evidence type="ECO:0000259" key="9">
    <source>
        <dbReference type="PROSITE" id="PS50850"/>
    </source>
</evidence>
<keyword evidence="5 8" id="KW-1133">Transmembrane helix</keyword>
<evidence type="ECO:0000256" key="7">
    <source>
        <dbReference type="ARBA" id="ARBA00023136"/>
    </source>
</evidence>
<comment type="caution">
    <text evidence="10">The sequence shown here is derived from an EMBL/GenBank/DDBJ whole genome shotgun (WGS) entry which is preliminary data.</text>
</comment>
<evidence type="ECO:0000256" key="5">
    <source>
        <dbReference type="ARBA" id="ARBA00022989"/>
    </source>
</evidence>
<feature type="transmembrane region" description="Helical" evidence="8">
    <location>
        <begin position="348"/>
        <end position="373"/>
    </location>
</feature>
<dbReference type="InterPro" id="IPR011701">
    <property type="entry name" value="MFS"/>
</dbReference>
<dbReference type="Proteomes" id="UP000769780">
    <property type="component" value="Unassembled WGS sequence"/>
</dbReference>
<evidence type="ECO:0000256" key="4">
    <source>
        <dbReference type="ARBA" id="ARBA00022692"/>
    </source>
</evidence>
<feature type="domain" description="Major facilitator superfamily (MFS) profile" evidence="9">
    <location>
        <begin position="35"/>
        <end position="440"/>
    </location>
</feature>
<dbReference type="PANTHER" id="PTHR23515">
    <property type="entry name" value="HIGH-AFFINITY NITRATE TRANSPORTER 2.3"/>
    <property type="match status" value="1"/>
</dbReference>
<reference evidence="10 11" key="1">
    <citation type="submission" date="2020-07" db="EMBL/GenBank/DDBJ databases">
        <title>Fungal Genomes of the International Space Station.</title>
        <authorList>
            <person name="Seuylemezian A."/>
            <person name="Singh N.K."/>
            <person name="Wood J."/>
            <person name="Venkateswaran K."/>
        </authorList>
    </citation>
    <scope>NUCLEOTIDE SEQUENCE [LARGE SCALE GENOMIC DNA]</scope>
    <source>
        <strain evidence="10 11">PL-B2</strain>
    </source>
</reference>
<feature type="transmembrane region" description="Helical" evidence="8">
    <location>
        <begin position="73"/>
        <end position="91"/>
    </location>
</feature>
<evidence type="ECO:0000313" key="10">
    <source>
        <dbReference type="EMBL" id="MBY0098726.1"/>
    </source>
</evidence>
<evidence type="ECO:0000256" key="3">
    <source>
        <dbReference type="ARBA" id="ARBA00022448"/>
    </source>
</evidence>
<dbReference type="SUPFAM" id="SSF103473">
    <property type="entry name" value="MFS general substrate transporter"/>
    <property type="match status" value="1"/>
</dbReference>
<evidence type="ECO:0000256" key="8">
    <source>
        <dbReference type="SAM" id="Phobius"/>
    </source>
</evidence>
<dbReference type="EMBL" id="JACWFH010000026">
    <property type="protein sequence ID" value="MBY0098726.1"/>
    <property type="molecule type" value="Genomic_DNA"/>
</dbReference>
<keyword evidence="4 8" id="KW-0812">Transmembrane</keyword>
<proteinExistence type="inferred from homology"/>
<feature type="transmembrane region" description="Helical" evidence="8">
    <location>
        <begin position="322"/>
        <end position="342"/>
    </location>
</feature>
<keyword evidence="3" id="KW-0813">Transport</keyword>
<dbReference type="InterPro" id="IPR020846">
    <property type="entry name" value="MFS_dom"/>
</dbReference>
<dbReference type="InterPro" id="IPR044772">
    <property type="entry name" value="NO3_transporter"/>
</dbReference>
<dbReference type="InterPro" id="IPR036259">
    <property type="entry name" value="MFS_trans_sf"/>
</dbReference>
<name>A0ABS7K8Y2_9BACI</name>
<gene>
    <name evidence="10" type="ORF">H0185_18335</name>
</gene>
<feature type="transmembrane region" description="Helical" evidence="8">
    <location>
        <begin position="172"/>
        <end position="198"/>
    </location>
</feature>
<comment type="subcellular location">
    <subcellularLocation>
        <location evidence="1">Cell membrane</location>
        <topology evidence="1">Multi-pass membrane protein</topology>
    </subcellularLocation>
</comment>
<protein>
    <submittedName>
        <fullName evidence="10">MFS transporter</fullName>
    </submittedName>
</protein>
<keyword evidence="11" id="KW-1185">Reference proteome</keyword>
<evidence type="ECO:0000313" key="11">
    <source>
        <dbReference type="Proteomes" id="UP000769780"/>
    </source>
</evidence>